<feature type="domain" description="RCK C-terminal" evidence="8">
    <location>
        <begin position="141"/>
        <end position="222"/>
    </location>
</feature>
<keyword evidence="5" id="KW-0520">NAD</keyword>
<evidence type="ECO:0000259" key="8">
    <source>
        <dbReference type="PROSITE" id="PS51202"/>
    </source>
</evidence>
<dbReference type="RefSeq" id="WP_073029910.1">
    <property type="nucleotide sequence ID" value="NZ_FQXJ01000007.1"/>
</dbReference>
<dbReference type="Gene3D" id="3.30.70.1450">
    <property type="entry name" value="Regulator of K+ conductance, C-terminal domain"/>
    <property type="match status" value="2"/>
</dbReference>
<dbReference type="InterPro" id="IPR036721">
    <property type="entry name" value="RCK_C_sf"/>
</dbReference>
<dbReference type="SUPFAM" id="SSF51735">
    <property type="entry name" value="NAD(P)-binding Rossmann-fold domains"/>
    <property type="match status" value="2"/>
</dbReference>
<organism evidence="9 10">
    <name type="scientific">Desulfosporosinus lacus DSM 15449</name>
    <dbReference type="NCBI Taxonomy" id="1121420"/>
    <lineage>
        <taxon>Bacteria</taxon>
        <taxon>Bacillati</taxon>
        <taxon>Bacillota</taxon>
        <taxon>Clostridia</taxon>
        <taxon>Eubacteriales</taxon>
        <taxon>Desulfitobacteriaceae</taxon>
        <taxon>Desulfosporosinus</taxon>
    </lineage>
</organism>
<evidence type="ECO:0000259" key="7">
    <source>
        <dbReference type="PROSITE" id="PS51201"/>
    </source>
</evidence>
<dbReference type="PANTHER" id="PTHR43833">
    <property type="entry name" value="POTASSIUM CHANNEL PROTEIN 2-RELATED-RELATED"/>
    <property type="match status" value="1"/>
</dbReference>
<dbReference type="OrthoDB" id="9775180at2"/>
<feature type="domain" description="RCK C-terminal" evidence="8">
    <location>
        <begin position="364"/>
        <end position="443"/>
    </location>
</feature>
<protein>
    <recommendedName>
        <fullName evidence="1">Trk system potassium uptake protein TrkA</fullName>
    </recommendedName>
</protein>
<dbReference type="InterPro" id="IPR036291">
    <property type="entry name" value="NAD(P)-bd_dom_sf"/>
</dbReference>
<dbReference type="Pfam" id="PF02254">
    <property type="entry name" value="TrkA_N"/>
    <property type="match status" value="2"/>
</dbReference>
<reference evidence="10" key="1">
    <citation type="submission" date="2016-11" db="EMBL/GenBank/DDBJ databases">
        <authorList>
            <person name="Varghese N."/>
            <person name="Submissions S."/>
        </authorList>
    </citation>
    <scope>NUCLEOTIDE SEQUENCE [LARGE SCALE GENOMIC DNA]</scope>
    <source>
        <strain evidence="10">DSM 15449</strain>
    </source>
</reference>
<evidence type="ECO:0000256" key="1">
    <source>
        <dbReference type="ARBA" id="ARBA00017378"/>
    </source>
</evidence>
<dbReference type="SUPFAM" id="SSF116726">
    <property type="entry name" value="TrkA C-terminal domain-like"/>
    <property type="match status" value="2"/>
</dbReference>
<proteinExistence type="predicted"/>
<keyword evidence="4" id="KW-0630">Potassium</keyword>
<dbReference type="PRINTS" id="PR00335">
    <property type="entry name" value="KUPTAKETRKA"/>
</dbReference>
<evidence type="ECO:0000256" key="3">
    <source>
        <dbReference type="ARBA" id="ARBA00022538"/>
    </source>
</evidence>
<evidence type="ECO:0000313" key="10">
    <source>
        <dbReference type="Proteomes" id="UP000183954"/>
    </source>
</evidence>
<dbReference type="NCBIfam" id="NF007039">
    <property type="entry name" value="PRK09496.3-2"/>
    <property type="match status" value="1"/>
</dbReference>
<dbReference type="EMBL" id="FQXJ01000007">
    <property type="protein sequence ID" value="SHI08369.1"/>
    <property type="molecule type" value="Genomic_DNA"/>
</dbReference>
<dbReference type="InterPro" id="IPR050721">
    <property type="entry name" value="Trk_Ktr_HKT_K-transport"/>
</dbReference>
<name>A0A1M5Y8V7_9FIRM</name>
<dbReference type="PROSITE" id="PS51202">
    <property type="entry name" value="RCK_C"/>
    <property type="match status" value="2"/>
</dbReference>
<evidence type="ECO:0000256" key="5">
    <source>
        <dbReference type="ARBA" id="ARBA00023027"/>
    </source>
</evidence>
<dbReference type="NCBIfam" id="NF007034">
    <property type="entry name" value="PRK09496.2-1"/>
    <property type="match status" value="1"/>
</dbReference>
<keyword evidence="2" id="KW-0813">Transport</keyword>
<dbReference type="STRING" id="1121420.SAMN02746098_02350"/>
<dbReference type="InterPro" id="IPR003148">
    <property type="entry name" value="RCK_N"/>
</dbReference>
<keyword evidence="10" id="KW-1185">Reference proteome</keyword>
<evidence type="ECO:0000256" key="4">
    <source>
        <dbReference type="ARBA" id="ARBA00022958"/>
    </source>
</evidence>
<sequence>MRIVIVGAGKVGFSLAQRLSEEGHEITVIEQDEERRLIVQNSLDVMTISGNGASPQILADFGLLKADLMVAVTDRDEVNMIACMAAKQAGISRTIARVRNQEYAGKNQLDFNKALGIDLTINPEMVTAVEISRILLTPAALDVEDFGDGKVRLLEVRVRAESPYVNIQLKRLTLPDQVLVVGILRQNRMIIPHGTDCLLPQDSVFFVGAQAAIEGFSEHFSETKTKIQRVMIIGAGRIGRHLAKILDQEGISVKVIEKSRERCNELAKIIDKGLVLCGDGTDIDLLIEEGVGETDAVVCLTSDDKLNLLLALLAKDLGTQKTIVRVGRSEYMSLMGKVGVDVILSPRLLTAGVILRQVRQGEVVSVSLLEGAKAEAMEIVVSGKSSLIGRKLKDAKIPDNILIGALVRGNELIIPDGNTILQAGDRAVIFTLPNLVKKICKTF</sequence>
<dbReference type="AlphaFoldDB" id="A0A1M5Y8V7"/>
<dbReference type="InterPro" id="IPR006036">
    <property type="entry name" value="K_uptake_TrkA"/>
</dbReference>
<evidence type="ECO:0000256" key="6">
    <source>
        <dbReference type="ARBA" id="ARBA00023065"/>
    </source>
</evidence>
<dbReference type="Gene3D" id="3.40.50.720">
    <property type="entry name" value="NAD(P)-binding Rossmann-like Domain"/>
    <property type="match status" value="2"/>
</dbReference>
<accession>A0A1M5Y8V7</accession>
<keyword evidence="6" id="KW-0406">Ion transport</keyword>
<dbReference type="PROSITE" id="PS51201">
    <property type="entry name" value="RCK_N"/>
    <property type="match status" value="2"/>
</dbReference>
<dbReference type="NCBIfam" id="NF007031">
    <property type="entry name" value="PRK09496.1-2"/>
    <property type="match status" value="1"/>
</dbReference>
<keyword evidence="3" id="KW-0633">Potassium transport</keyword>
<evidence type="ECO:0000313" key="9">
    <source>
        <dbReference type="EMBL" id="SHI08369.1"/>
    </source>
</evidence>
<dbReference type="GO" id="GO:0015079">
    <property type="term" value="F:potassium ion transmembrane transporter activity"/>
    <property type="evidence" value="ECO:0007669"/>
    <property type="project" value="InterPro"/>
</dbReference>
<evidence type="ECO:0000256" key="2">
    <source>
        <dbReference type="ARBA" id="ARBA00022448"/>
    </source>
</evidence>
<feature type="domain" description="RCK N-terminal" evidence="7">
    <location>
        <begin position="1"/>
        <end position="121"/>
    </location>
</feature>
<dbReference type="GO" id="GO:0005886">
    <property type="term" value="C:plasma membrane"/>
    <property type="evidence" value="ECO:0007669"/>
    <property type="project" value="InterPro"/>
</dbReference>
<dbReference type="Proteomes" id="UP000183954">
    <property type="component" value="Unassembled WGS sequence"/>
</dbReference>
<gene>
    <name evidence="9" type="ORF">SAMN02746098_02350</name>
</gene>
<dbReference type="Pfam" id="PF02080">
    <property type="entry name" value="TrkA_C"/>
    <property type="match status" value="2"/>
</dbReference>
<feature type="domain" description="RCK N-terminal" evidence="7">
    <location>
        <begin position="227"/>
        <end position="344"/>
    </location>
</feature>
<dbReference type="NCBIfam" id="NF007041">
    <property type="entry name" value="PRK09496.3-4"/>
    <property type="match status" value="1"/>
</dbReference>
<dbReference type="InterPro" id="IPR006037">
    <property type="entry name" value="RCK_C"/>
</dbReference>
<dbReference type="NCBIfam" id="NF007032">
    <property type="entry name" value="PRK09496.1-4"/>
    <property type="match status" value="1"/>
</dbReference>
<dbReference type="PANTHER" id="PTHR43833:SF5">
    <property type="entry name" value="TRK SYSTEM POTASSIUM UPTAKE PROTEIN TRKA"/>
    <property type="match status" value="1"/>
</dbReference>